<dbReference type="AlphaFoldDB" id="A0A8E2DTI9"/>
<accession>A0A8E2DTI9</accession>
<keyword evidence="2" id="KW-1185">Reference proteome</keyword>
<gene>
    <name evidence="1" type="ORF">OBBRIDRAFT_572892</name>
</gene>
<proteinExistence type="predicted"/>
<name>A0A8E2DTI9_9APHY</name>
<reference evidence="1 2" key="1">
    <citation type="submission" date="2016-07" db="EMBL/GenBank/DDBJ databases">
        <title>Draft genome of the white-rot fungus Obba rivulosa 3A-2.</title>
        <authorList>
            <consortium name="DOE Joint Genome Institute"/>
            <person name="Miettinen O."/>
            <person name="Riley R."/>
            <person name="Acob R."/>
            <person name="Barry K."/>
            <person name="Cullen D."/>
            <person name="De Vries R."/>
            <person name="Hainaut M."/>
            <person name="Hatakka A."/>
            <person name="Henrissat B."/>
            <person name="Hilden K."/>
            <person name="Kuo R."/>
            <person name="Labutti K."/>
            <person name="Lipzen A."/>
            <person name="Makela M.R."/>
            <person name="Sandor L."/>
            <person name="Spatafora J.W."/>
            <person name="Grigoriev I.V."/>
            <person name="Hibbett D.S."/>
        </authorList>
    </citation>
    <scope>NUCLEOTIDE SEQUENCE [LARGE SCALE GENOMIC DNA]</scope>
    <source>
        <strain evidence="1 2">3A-2</strain>
    </source>
</reference>
<dbReference type="EMBL" id="KV722336">
    <property type="protein sequence ID" value="OCH95339.1"/>
    <property type="molecule type" value="Genomic_DNA"/>
</dbReference>
<evidence type="ECO:0000313" key="2">
    <source>
        <dbReference type="Proteomes" id="UP000250043"/>
    </source>
</evidence>
<evidence type="ECO:0000313" key="1">
    <source>
        <dbReference type="EMBL" id="OCH95339.1"/>
    </source>
</evidence>
<protein>
    <submittedName>
        <fullName evidence="1">Uncharacterized protein</fullName>
    </submittedName>
</protein>
<dbReference type="Proteomes" id="UP000250043">
    <property type="component" value="Unassembled WGS sequence"/>
</dbReference>
<organism evidence="1 2">
    <name type="scientific">Obba rivulosa</name>
    <dbReference type="NCBI Taxonomy" id="1052685"/>
    <lineage>
        <taxon>Eukaryota</taxon>
        <taxon>Fungi</taxon>
        <taxon>Dikarya</taxon>
        <taxon>Basidiomycota</taxon>
        <taxon>Agaricomycotina</taxon>
        <taxon>Agaricomycetes</taxon>
        <taxon>Polyporales</taxon>
        <taxon>Gelatoporiaceae</taxon>
        <taxon>Obba</taxon>
    </lineage>
</organism>
<sequence length="200" mass="22071">MIRAPMILLSKTSFPACEHRARSTAKRCGTAHRTLFKMCCFLAHLLGNARGRLSSPSTQHVNESQDIHGMCSLTSGRTGGISTILSAPRRPISKRGHSVAFPCDPRPLPHLSIASSWVTDAMLLCTCELYYLVVFDRDMPHFVHHVDVALSHIRSHISYPLSPSSRPHRIARSVSKTLWAPSVSGSMQRPHTVADLVARS</sequence>